<evidence type="ECO:0000256" key="5">
    <source>
        <dbReference type="ARBA" id="ARBA00022989"/>
    </source>
</evidence>
<feature type="transmembrane region" description="Helical" evidence="7">
    <location>
        <begin position="39"/>
        <end position="57"/>
    </location>
</feature>
<name>A0ABW1V343_9BACL</name>
<dbReference type="RefSeq" id="WP_379234412.1">
    <property type="nucleotide sequence ID" value="NZ_JBHSTE010000003.1"/>
</dbReference>
<keyword evidence="10" id="KW-1185">Reference proteome</keyword>
<accession>A0ABW1V343</accession>
<keyword evidence="4 7" id="KW-0812">Transmembrane</keyword>
<organism evidence="9 10">
    <name type="scientific">Paenibacillus septentrionalis</name>
    <dbReference type="NCBI Taxonomy" id="429342"/>
    <lineage>
        <taxon>Bacteria</taxon>
        <taxon>Bacillati</taxon>
        <taxon>Bacillota</taxon>
        <taxon>Bacilli</taxon>
        <taxon>Bacillales</taxon>
        <taxon>Paenibacillaceae</taxon>
        <taxon>Paenibacillus</taxon>
    </lineage>
</organism>
<reference evidence="10" key="1">
    <citation type="journal article" date="2019" name="Int. J. Syst. Evol. Microbiol.">
        <title>The Global Catalogue of Microorganisms (GCM) 10K type strain sequencing project: providing services to taxonomists for standard genome sequencing and annotation.</title>
        <authorList>
            <consortium name="The Broad Institute Genomics Platform"/>
            <consortium name="The Broad Institute Genome Sequencing Center for Infectious Disease"/>
            <person name="Wu L."/>
            <person name="Ma J."/>
        </authorList>
    </citation>
    <scope>NUCLEOTIDE SEQUENCE [LARGE SCALE GENOMIC DNA]</scope>
    <source>
        <strain evidence="10">PCU 280</strain>
    </source>
</reference>
<dbReference type="PANTHER" id="PTHR34582:SF6">
    <property type="entry name" value="UPF0702 TRANSMEMBRANE PROTEIN YCAP"/>
    <property type="match status" value="1"/>
</dbReference>
<comment type="subcellular location">
    <subcellularLocation>
        <location evidence="1">Cell membrane</location>
        <topology evidence="1">Multi-pass membrane protein</topology>
    </subcellularLocation>
</comment>
<evidence type="ECO:0000256" key="2">
    <source>
        <dbReference type="ARBA" id="ARBA00006448"/>
    </source>
</evidence>
<protein>
    <submittedName>
        <fullName evidence="9">DUF421 domain-containing protein</fullName>
    </submittedName>
</protein>
<dbReference type="Pfam" id="PF04239">
    <property type="entry name" value="DUF421"/>
    <property type="match status" value="1"/>
</dbReference>
<feature type="transmembrane region" description="Helical" evidence="7">
    <location>
        <begin position="12"/>
        <end position="30"/>
    </location>
</feature>
<dbReference type="InterPro" id="IPR023090">
    <property type="entry name" value="UPF0702_alpha/beta_dom_sf"/>
</dbReference>
<evidence type="ECO:0000256" key="6">
    <source>
        <dbReference type="ARBA" id="ARBA00023136"/>
    </source>
</evidence>
<feature type="transmembrane region" description="Helical" evidence="7">
    <location>
        <begin position="63"/>
        <end position="85"/>
    </location>
</feature>
<evidence type="ECO:0000313" key="10">
    <source>
        <dbReference type="Proteomes" id="UP001596233"/>
    </source>
</evidence>
<evidence type="ECO:0000313" key="9">
    <source>
        <dbReference type="EMBL" id="MFC6333202.1"/>
    </source>
</evidence>
<gene>
    <name evidence="9" type="ORF">ACFP56_11255</name>
</gene>
<dbReference type="Gene3D" id="3.30.240.20">
    <property type="entry name" value="bsu07140 like domains"/>
    <property type="match status" value="2"/>
</dbReference>
<evidence type="ECO:0000256" key="3">
    <source>
        <dbReference type="ARBA" id="ARBA00022475"/>
    </source>
</evidence>
<sequence>MMEMLKDLSIVFLRIVTIFPLMLFVTLFMGRRTIGEMPVFDFLVIIALGAVVGADIADPSIHHLPTAFAILIIALLQKTFSIGTIRYRWFGKIITFEPVILIYQGKIVHKNLKKVQYSVDNVLQLLREQQIFDVNEVHLGILEANGKISVIEQTEPPQPEASITFPVIKEGNIDTDTLSKLGLKQAWIEQQLAAQRVELSSIFLAMVDQNNNLTITQYEEDIHQSLPPVIH</sequence>
<comment type="similarity">
    <text evidence="2">Belongs to the UPF0702 family.</text>
</comment>
<evidence type="ECO:0000256" key="7">
    <source>
        <dbReference type="SAM" id="Phobius"/>
    </source>
</evidence>
<feature type="domain" description="YetF C-terminal" evidence="8">
    <location>
        <begin position="86"/>
        <end position="207"/>
    </location>
</feature>
<comment type="caution">
    <text evidence="9">The sequence shown here is derived from an EMBL/GenBank/DDBJ whole genome shotgun (WGS) entry which is preliminary data.</text>
</comment>
<dbReference type="Proteomes" id="UP001596233">
    <property type="component" value="Unassembled WGS sequence"/>
</dbReference>
<dbReference type="EMBL" id="JBHSTE010000003">
    <property type="protein sequence ID" value="MFC6333202.1"/>
    <property type="molecule type" value="Genomic_DNA"/>
</dbReference>
<dbReference type="PANTHER" id="PTHR34582">
    <property type="entry name" value="UPF0702 TRANSMEMBRANE PROTEIN YCAP"/>
    <property type="match status" value="1"/>
</dbReference>
<keyword evidence="3" id="KW-1003">Cell membrane</keyword>
<keyword evidence="6 7" id="KW-0472">Membrane</keyword>
<proteinExistence type="inferred from homology"/>
<evidence type="ECO:0000256" key="4">
    <source>
        <dbReference type="ARBA" id="ARBA00022692"/>
    </source>
</evidence>
<keyword evidence="5 7" id="KW-1133">Transmembrane helix</keyword>
<evidence type="ECO:0000256" key="1">
    <source>
        <dbReference type="ARBA" id="ARBA00004651"/>
    </source>
</evidence>
<dbReference type="InterPro" id="IPR007353">
    <property type="entry name" value="DUF421"/>
</dbReference>
<evidence type="ECO:0000259" key="8">
    <source>
        <dbReference type="Pfam" id="PF04239"/>
    </source>
</evidence>